<evidence type="ECO:0000259" key="10">
    <source>
        <dbReference type="Pfam" id="PF17767"/>
    </source>
</evidence>
<dbReference type="InterPro" id="IPR007229">
    <property type="entry name" value="Nic_PRibTrfase-Fam"/>
</dbReference>
<dbReference type="EC" id="6.3.4.21" evidence="3 8"/>
<keyword evidence="12" id="KW-1185">Reference proteome</keyword>
<dbReference type="Pfam" id="PF17767">
    <property type="entry name" value="NAPRTase_N"/>
    <property type="match status" value="1"/>
</dbReference>
<sequence length="410" mass="45520">MLSVEERAPASILDQDLQKFCMQQAVLEHYPLATAEYEFINRDPSTLFNRASFEWLQGQIAKLGDIRVTVEELEYLRTACPYLSAKYLAFLSGFCFNPAVEVCCSLDEGAGTLNLRVRGAWVQVILYEVPLLALVAEAHYRLVETDWCHEGQRENTAAKGARLTQAGCRFAEFGTRRRRDFKTQDIVVSELARFKPSSNHVGGMTGTSNVYLARKYGVSPVGTVGHEWVMGVAAIEDTYEHANRLALQKWHQTFRGCLGIALTDTLSTKAFFADFDHAMVVKYAGVRHDSGDPLAFAQAVSEHYAKLGIDSSTKTIVFSDSLTPDTAVNIKQHCDQSGIGCMFGIGTNFTNDYRRASNAASASSALNIVIKLLKCNNRPCVKLSDDKTKYTGDPDEVHRAQLLLCQLQLF</sequence>
<accession>A0A9W8BFL5</accession>
<evidence type="ECO:0000313" key="11">
    <source>
        <dbReference type="EMBL" id="KAJ2003729.1"/>
    </source>
</evidence>
<comment type="catalytic activity">
    <reaction evidence="7 8">
        <text>5-phospho-alpha-D-ribose 1-diphosphate + nicotinate + ATP + H2O = nicotinate beta-D-ribonucleotide + ADP + phosphate + diphosphate</text>
        <dbReference type="Rhea" id="RHEA:36163"/>
        <dbReference type="ChEBI" id="CHEBI:15377"/>
        <dbReference type="ChEBI" id="CHEBI:30616"/>
        <dbReference type="ChEBI" id="CHEBI:32544"/>
        <dbReference type="ChEBI" id="CHEBI:33019"/>
        <dbReference type="ChEBI" id="CHEBI:43474"/>
        <dbReference type="ChEBI" id="CHEBI:57502"/>
        <dbReference type="ChEBI" id="CHEBI:58017"/>
        <dbReference type="ChEBI" id="CHEBI:456216"/>
        <dbReference type="EC" id="6.3.4.21"/>
    </reaction>
</comment>
<dbReference type="HAMAP" id="MF_00570">
    <property type="entry name" value="NAPRTase"/>
    <property type="match status" value="1"/>
</dbReference>
<evidence type="ECO:0000256" key="4">
    <source>
        <dbReference type="ARBA" id="ARBA00022553"/>
    </source>
</evidence>
<comment type="function">
    <text evidence="8">Catalyzes the synthesis of beta-nicotinate D-ribonucleotide from nicotinate and 5-phospho-D-ribose 1-phosphate at the expense of ATP.</text>
</comment>
<dbReference type="GO" id="GO:0016757">
    <property type="term" value="F:glycosyltransferase activity"/>
    <property type="evidence" value="ECO:0007669"/>
    <property type="project" value="UniProtKB-KW"/>
</dbReference>
<evidence type="ECO:0000313" key="12">
    <source>
        <dbReference type="Proteomes" id="UP001150907"/>
    </source>
</evidence>
<dbReference type="SUPFAM" id="SSF51690">
    <property type="entry name" value="Nicotinate/Quinolinate PRTase C-terminal domain-like"/>
    <property type="match status" value="1"/>
</dbReference>
<dbReference type="PIRSF" id="PIRSF000484">
    <property type="entry name" value="NAPRT"/>
    <property type="match status" value="1"/>
</dbReference>
<comment type="similarity">
    <text evidence="2 8">Belongs to the NAPRTase family.</text>
</comment>
<dbReference type="GO" id="GO:0034355">
    <property type="term" value="P:NAD+ biosynthetic process via the salvage pathway"/>
    <property type="evidence" value="ECO:0007669"/>
    <property type="project" value="TreeGrafter"/>
</dbReference>
<dbReference type="GO" id="GO:0005829">
    <property type="term" value="C:cytosol"/>
    <property type="evidence" value="ECO:0007669"/>
    <property type="project" value="TreeGrafter"/>
</dbReference>
<evidence type="ECO:0000259" key="9">
    <source>
        <dbReference type="Pfam" id="PF04095"/>
    </source>
</evidence>
<dbReference type="InterPro" id="IPR041525">
    <property type="entry name" value="N/Namide_PRibTrfase"/>
</dbReference>
<name>A0A9W8BFL5_9FUNG</name>
<evidence type="ECO:0000256" key="7">
    <source>
        <dbReference type="ARBA" id="ARBA00048668"/>
    </source>
</evidence>
<gene>
    <name evidence="11" type="primary">NPT1</name>
    <name evidence="11" type="ORF">H4R26_002913</name>
</gene>
<evidence type="ECO:0000256" key="2">
    <source>
        <dbReference type="ARBA" id="ARBA00010897"/>
    </source>
</evidence>
<dbReference type="InterPro" id="IPR040727">
    <property type="entry name" value="NAPRTase_N"/>
</dbReference>
<dbReference type="GO" id="GO:0004516">
    <property type="term" value="F:nicotinate phosphoribosyltransferase activity"/>
    <property type="evidence" value="ECO:0007669"/>
    <property type="project" value="UniProtKB-UniRule"/>
</dbReference>
<protein>
    <recommendedName>
        <fullName evidence="3 8">Nicotinate phosphoribosyltransferase</fullName>
        <ecNumber evidence="3 8">6.3.4.21</ecNumber>
    </recommendedName>
</protein>
<keyword evidence="4" id="KW-0597">Phosphoprotein</keyword>
<evidence type="ECO:0000256" key="1">
    <source>
        <dbReference type="ARBA" id="ARBA00004952"/>
    </source>
</evidence>
<organism evidence="11 12">
    <name type="scientific">Coemansia thaxteri</name>
    <dbReference type="NCBI Taxonomy" id="2663907"/>
    <lineage>
        <taxon>Eukaryota</taxon>
        <taxon>Fungi</taxon>
        <taxon>Fungi incertae sedis</taxon>
        <taxon>Zoopagomycota</taxon>
        <taxon>Kickxellomycotina</taxon>
        <taxon>Kickxellomycetes</taxon>
        <taxon>Kickxellales</taxon>
        <taxon>Kickxellaceae</taxon>
        <taxon>Coemansia</taxon>
    </lineage>
</organism>
<dbReference type="SUPFAM" id="SSF54675">
    <property type="entry name" value="Nicotinate/Quinolinate PRTase N-terminal domain-like"/>
    <property type="match status" value="1"/>
</dbReference>
<evidence type="ECO:0000256" key="8">
    <source>
        <dbReference type="RuleBase" id="RU003838"/>
    </source>
</evidence>
<evidence type="ECO:0000256" key="3">
    <source>
        <dbReference type="ARBA" id="ARBA00013236"/>
    </source>
</evidence>
<dbReference type="PANTHER" id="PTHR11098">
    <property type="entry name" value="NICOTINATE PHOSPHORIBOSYLTRANSFERASE"/>
    <property type="match status" value="1"/>
</dbReference>
<feature type="domain" description="Nicotinate phosphoribosyltransferase N-terminal" evidence="10">
    <location>
        <begin position="13"/>
        <end position="135"/>
    </location>
</feature>
<dbReference type="PANTHER" id="PTHR11098:SF1">
    <property type="entry name" value="NICOTINATE PHOSPHORIBOSYLTRANSFERASE"/>
    <property type="match status" value="1"/>
</dbReference>
<comment type="PTM">
    <text evidence="8">Transiently phosphorylated on a His residue during the reaction cycle. Phosphorylation strongly increases the affinity for substrates and increases the rate of nicotinate D-ribonucleotide production. Dephosphorylation regenerates the low-affinity form of the enzyme, leading to product release.</text>
</comment>
<keyword evidence="5 8" id="KW-0436">Ligase</keyword>
<evidence type="ECO:0000256" key="5">
    <source>
        <dbReference type="ARBA" id="ARBA00022598"/>
    </source>
</evidence>
<keyword evidence="11" id="KW-0808">Transferase</keyword>
<dbReference type="AlphaFoldDB" id="A0A9W8BFL5"/>
<dbReference type="Pfam" id="PF04095">
    <property type="entry name" value="NAPRTase"/>
    <property type="match status" value="1"/>
</dbReference>
<reference evidence="11" key="1">
    <citation type="submission" date="2022-07" db="EMBL/GenBank/DDBJ databases">
        <title>Phylogenomic reconstructions and comparative analyses of Kickxellomycotina fungi.</title>
        <authorList>
            <person name="Reynolds N.K."/>
            <person name="Stajich J.E."/>
            <person name="Barry K."/>
            <person name="Grigoriev I.V."/>
            <person name="Crous P."/>
            <person name="Smith M.E."/>
        </authorList>
    </citation>
    <scope>NUCLEOTIDE SEQUENCE</scope>
    <source>
        <strain evidence="11">IMI 214461</strain>
    </source>
</reference>
<dbReference type="Proteomes" id="UP001150907">
    <property type="component" value="Unassembled WGS sequence"/>
</dbReference>
<dbReference type="EMBL" id="JANBQF010000200">
    <property type="protein sequence ID" value="KAJ2003729.1"/>
    <property type="molecule type" value="Genomic_DNA"/>
</dbReference>
<comment type="pathway">
    <text evidence="1 8">Cofactor biosynthesis; NAD(+) biosynthesis; nicotinate D-ribonucleotide from nicotinate: step 1/1.</text>
</comment>
<keyword evidence="11" id="KW-0328">Glycosyltransferase</keyword>
<keyword evidence="6 8" id="KW-0662">Pyridine nucleotide biosynthesis</keyword>
<dbReference type="InterPro" id="IPR006406">
    <property type="entry name" value="Nic_PRibTrfase"/>
</dbReference>
<evidence type="ECO:0000256" key="6">
    <source>
        <dbReference type="ARBA" id="ARBA00022642"/>
    </source>
</evidence>
<feature type="domain" description="Nicotinate/nicotinamide phosphoribosyltransferase" evidence="9">
    <location>
        <begin position="168"/>
        <end position="399"/>
    </location>
</feature>
<dbReference type="Gene3D" id="3.20.140.10">
    <property type="entry name" value="nicotinate phosphoribosyltransferase"/>
    <property type="match status" value="1"/>
</dbReference>
<dbReference type="InterPro" id="IPR036068">
    <property type="entry name" value="Nicotinate_pribotase-like_C"/>
</dbReference>
<dbReference type="OrthoDB" id="193380at2759"/>
<comment type="caution">
    <text evidence="11">The sequence shown here is derived from an EMBL/GenBank/DDBJ whole genome shotgun (WGS) entry which is preliminary data.</text>
</comment>
<dbReference type="NCBIfam" id="TIGR01514">
    <property type="entry name" value="NAPRTase"/>
    <property type="match status" value="1"/>
</dbReference>
<dbReference type="NCBIfam" id="NF003704">
    <property type="entry name" value="PRK05321.1"/>
    <property type="match status" value="1"/>
</dbReference>
<proteinExistence type="inferred from homology"/>